<dbReference type="Proteomes" id="UP000197174">
    <property type="component" value="Unassembled WGS sequence"/>
</dbReference>
<evidence type="ECO:0000313" key="2">
    <source>
        <dbReference type="EMBL" id="OWV08862.1"/>
    </source>
</evidence>
<sequence length="407" mass="43857">MTSAWSPAPVGIDADRWVTRSGCHTVLVVTHTLASCHRLLDVIGYVESDPRVQVVFTIAPDVFNHRVEQLLDGLGALVLPWQQAVRERFDLGLAAAHGGLHQLHAPLLLLAHGAGRSKRVRSGPTAGPAPADRPVYGLDAQRLTHDGRVLPAALALSHEYEVEVLRRQCPQALGTAVVVGDPCVDRLVASLPRRPDYRRAMGLDENQELVVVASTWGPDGSFGRWPDLLPQVMAQLPAERYRVAALLHPAIWAAHGHRQIRAWLRSCLDAGLLLPGPSEDWRPPVVAADHVIGDHGSVTAYAAAVGRRTLMLPAPGPTPAPGTPQHLLALHAPRLDPHRPLLPQLALTGGIDPAAVLGALTARPGDAAALLRRTMYRLLQLTEPDRPQRTDPVPVPRPSDRDTDPAG</sequence>
<protein>
    <submittedName>
        <fullName evidence="2">Uncharacterized protein</fullName>
    </submittedName>
</protein>
<evidence type="ECO:0000256" key="1">
    <source>
        <dbReference type="SAM" id="MobiDB-lite"/>
    </source>
</evidence>
<dbReference type="EMBL" id="MZMV01000014">
    <property type="protein sequence ID" value="OWV08862.1"/>
    <property type="molecule type" value="Genomic_DNA"/>
</dbReference>
<feature type="region of interest" description="Disordered" evidence="1">
    <location>
        <begin position="381"/>
        <end position="407"/>
    </location>
</feature>
<comment type="caution">
    <text evidence="2">The sequence shown here is derived from an EMBL/GenBank/DDBJ whole genome shotgun (WGS) entry which is preliminary data.</text>
</comment>
<organism evidence="2 3">
    <name type="scientific">Micromonospora wenchangensis</name>
    <dbReference type="NCBI Taxonomy" id="1185415"/>
    <lineage>
        <taxon>Bacteria</taxon>
        <taxon>Bacillati</taxon>
        <taxon>Actinomycetota</taxon>
        <taxon>Actinomycetes</taxon>
        <taxon>Micromonosporales</taxon>
        <taxon>Micromonosporaceae</taxon>
        <taxon>Micromonospora</taxon>
    </lineage>
</organism>
<dbReference type="SUPFAM" id="SSF53756">
    <property type="entry name" value="UDP-Glycosyltransferase/glycogen phosphorylase"/>
    <property type="match status" value="1"/>
</dbReference>
<name>A0A246RQB1_9ACTN</name>
<evidence type="ECO:0000313" key="3">
    <source>
        <dbReference type="Proteomes" id="UP000197174"/>
    </source>
</evidence>
<keyword evidence="3" id="KW-1185">Reference proteome</keyword>
<gene>
    <name evidence="2" type="ORF">B5D80_10905</name>
</gene>
<proteinExistence type="predicted"/>
<dbReference type="AlphaFoldDB" id="A0A246RQB1"/>
<accession>A0A246RQB1</accession>
<reference evidence="2 3" key="1">
    <citation type="submission" date="2017-03" db="EMBL/GenBank/DDBJ databases">
        <title>Whole genome sequence of Micromonospora wenchangensis, isolated from mangrove soil.</title>
        <authorList>
            <person name="Yang H."/>
        </authorList>
    </citation>
    <scope>NUCLEOTIDE SEQUENCE [LARGE SCALE GENOMIC DNA]</scope>
    <source>
        <strain evidence="2 3">CCTCC AA 2012002</strain>
    </source>
</reference>
<feature type="compositionally biased region" description="Basic and acidic residues" evidence="1">
    <location>
        <begin position="398"/>
        <end position="407"/>
    </location>
</feature>